<dbReference type="EMBL" id="JACASW010000006">
    <property type="protein sequence ID" value="NWK06397.1"/>
    <property type="molecule type" value="Genomic_DNA"/>
</dbReference>
<dbReference type="Proteomes" id="UP000534207">
    <property type="component" value="Unassembled WGS sequence"/>
</dbReference>
<feature type="transmembrane region" description="Helical" evidence="6">
    <location>
        <begin position="39"/>
        <end position="59"/>
    </location>
</feature>
<dbReference type="InterPro" id="IPR005115">
    <property type="entry name" value="Gly_transporter"/>
</dbReference>
<accession>A0A7K4NTX0</accession>
<keyword evidence="3 6" id="KW-0812">Transmembrane</keyword>
<feature type="domain" description="Glycine transporter" evidence="7">
    <location>
        <begin position="101"/>
        <end position="173"/>
    </location>
</feature>
<dbReference type="GO" id="GO:0005886">
    <property type="term" value="C:plasma membrane"/>
    <property type="evidence" value="ECO:0007669"/>
    <property type="project" value="UniProtKB-SubCell"/>
</dbReference>
<feature type="non-terminal residue" evidence="8">
    <location>
        <position position="219"/>
    </location>
</feature>
<keyword evidence="5 6" id="KW-0472">Membrane</keyword>
<reference evidence="8 9" key="1">
    <citation type="journal article" date="2019" name="Environ. Microbiol.">
        <title>Genomics insights into ecotype formation of ammonia-oxidizing archaea in the deep ocean.</title>
        <authorList>
            <person name="Wang Y."/>
            <person name="Huang J.M."/>
            <person name="Cui G.J."/>
            <person name="Nunoura T."/>
            <person name="Takaki Y."/>
            <person name="Li W.L."/>
            <person name="Li J."/>
            <person name="Gao Z.M."/>
            <person name="Takai K."/>
            <person name="Zhang A.Q."/>
            <person name="Stepanauskas R."/>
        </authorList>
    </citation>
    <scope>NUCLEOTIDE SEQUENCE [LARGE SCALE GENOMIC DNA]</scope>
    <source>
        <strain evidence="8 9">G13</strain>
    </source>
</reference>
<feature type="transmembrane region" description="Helical" evidence="6">
    <location>
        <begin position="158"/>
        <end position="174"/>
    </location>
</feature>
<evidence type="ECO:0000313" key="8">
    <source>
        <dbReference type="EMBL" id="NWK06397.1"/>
    </source>
</evidence>
<dbReference type="Pfam" id="PF03458">
    <property type="entry name" value="Gly_transporter"/>
    <property type="match status" value="2"/>
</dbReference>
<gene>
    <name evidence="8" type="ORF">HX827_03530</name>
</gene>
<evidence type="ECO:0000259" key="7">
    <source>
        <dbReference type="Pfam" id="PF03458"/>
    </source>
</evidence>
<feature type="transmembrane region" description="Helical" evidence="6">
    <location>
        <begin position="71"/>
        <end position="89"/>
    </location>
</feature>
<evidence type="ECO:0000313" key="9">
    <source>
        <dbReference type="Proteomes" id="UP000534207"/>
    </source>
</evidence>
<feature type="domain" description="Glycine transporter" evidence="7">
    <location>
        <begin position="13"/>
        <end position="88"/>
    </location>
</feature>
<evidence type="ECO:0000256" key="6">
    <source>
        <dbReference type="SAM" id="Phobius"/>
    </source>
</evidence>
<evidence type="ECO:0000256" key="2">
    <source>
        <dbReference type="ARBA" id="ARBA00022475"/>
    </source>
</evidence>
<dbReference type="PANTHER" id="PTHR30506">
    <property type="entry name" value="INNER MEMBRANE PROTEIN"/>
    <property type="match status" value="1"/>
</dbReference>
<evidence type="ECO:0000256" key="5">
    <source>
        <dbReference type="ARBA" id="ARBA00023136"/>
    </source>
</evidence>
<evidence type="ECO:0000256" key="4">
    <source>
        <dbReference type="ARBA" id="ARBA00022989"/>
    </source>
</evidence>
<evidence type="ECO:0000256" key="3">
    <source>
        <dbReference type="ARBA" id="ARBA00022692"/>
    </source>
</evidence>
<comment type="caution">
    <text evidence="8">The sequence shown here is derived from an EMBL/GenBank/DDBJ whole genome shotgun (WGS) entry which is preliminary data.</text>
</comment>
<proteinExistence type="predicted"/>
<dbReference type="AlphaFoldDB" id="A0A7K4NTX0"/>
<name>A0A7K4NTX0_9ARCH</name>
<organism evidence="8 9">
    <name type="scientific">Marine Group I thaumarchaeote</name>
    <dbReference type="NCBI Taxonomy" id="2511932"/>
    <lineage>
        <taxon>Archaea</taxon>
        <taxon>Nitrososphaerota</taxon>
        <taxon>Marine Group I</taxon>
    </lineage>
</organism>
<evidence type="ECO:0000256" key="1">
    <source>
        <dbReference type="ARBA" id="ARBA00004651"/>
    </source>
</evidence>
<feature type="transmembrane region" description="Helical" evidence="6">
    <location>
        <begin position="125"/>
        <end position="146"/>
    </location>
</feature>
<sequence>MVEFSTPIEMFIYILDLFGTMAFAVTGAFKAIEHKADIVGIIILATITGVAGGTIRDVILGKSLPNSLIDPSYVVITVITGIIIFLLHSRLRKHWNLFLKFDAIGLGVFTVIGATFAYNLFGMNILIIVLAGMLTAIGGGILRDIFVNQTPIVFVKEFYASASFIGALVFYFVLMFSDQLYVATISGIVITTGLRLIAMKYNWNAIDKKWQKRWSENNE</sequence>
<feature type="transmembrane region" description="Helical" evidence="6">
    <location>
        <begin position="101"/>
        <end position="119"/>
    </location>
</feature>
<keyword evidence="4 6" id="KW-1133">Transmembrane helix</keyword>
<keyword evidence="2" id="KW-1003">Cell membrane</keyword>
<feature type="transmembrane region" description="Helical" evidence="6">
    <location>
        <begin position="12"/>
        <end position="32"/>
    </location>
</feature>
<comment type="subcellular location">
    <subcellularLocation>
        <location evidence="1">Cell membrane</location>
        <topology evidence="1">Multi-pass membrane protein</topology>
    </subcellularLocation>
</comment>
<protein>
    <submittedName>
        <fullName evidence="8">TRIC cation channel family protein</fullName>
    </submittedName>
</protein>
<feature type="transmembrane region" description="Helical" evidence="6">
    <location>
        <begin position="180"/>
        <end position="198"/>
    </location>
</feature>
<dbReference type="PANTHER" id="PTHR30506:SF3">
    <property type="entry name" value="UPF0126 INNER MEMBRANE PROTEIN YADS-RELATED"/>
    <property type="match status" value="1"/>
</dbReference>